<sequence length="751" mass="85685">MARSKIPEGLGEPIPYDPDFNGPLRHRSCTDIICLLIFFVFIGCWAGVAIYAFSSGDPNTLLVPKDSYGSRCGLDEHVKDRPYLFFFDLSKCFSPSVPFTGCQTKQVCVEKCPDYYYYFDQDPGNYKGHLICDYNIDPSQESPEKLVKEGKCARYYFKSSSFLNRCLYNTADRNKPNKDTNVEKEISELKKHLSKIAMWMSLFVQNTIGYFTDNQNYQQKPTHLLLIAVEKRCIPTIDDSFYETLEKFALNDTQKFLASIKNIKALSQAEQVGQNIVDDLVESWWKILAGVGIAVLVSIIYIMMLRWLAAPMVWLSLIGVLALLIAGVYFTTVKYIELKNKTDEDVETNNIFESYATKKDTWLVLLIICSIVLAIVLLMMIFLRKRIVLAIALVKEGSKAVSSVTSVLFFPVFPWILQIAVIAFAICVALYLATTGDPEYKIRGMTSDCPCFADFKNGTKCDPTTFRNLTCLTSTLCSDVTCKFTTMNNPKWYPYLQAFNIFGFFWGTFFVSALGQMILASVFATWYWTFNKSNLPFFAVLEATGRTLRYHIGTLAFGSLIIAICRMIRVALEYIDHKLKKYDNEITKAILCCCKCFFWCLEKFLKFLNRNAYIMCAIHGKNFCMSAKDAFMLLMRNILRVFVLDKVTDFLFFMGKLLITMGVGAISYVLFATDLTGIDNSGLHYEIVPVIVIMIITYIVATVFFNVYSMAVDTLFLCFLEDCERNDGSSEKPYYMSRNLMKILGKKNKQD</sequence>
<reference evidence="8 9" key="1">
    <citation type="journal article" date="2008" name="Nature">
        <title>The genome of the model beetle and pest Tribolium castaneum.</title>
        <authorList>
            <consortium name="Tribolium Genome Sequencing Consortium"/>
            <person name="Richards S."/>
            <person name="Gibbs R.A."/>
            <person name="Weinstock G.M."/>
            <person name="Brown S.J."/>
            <person name="Denell R."/>
            <person name="Beeman R.W."/>
            <person name="Gibbs R."/>
            <person name="Beeman R.W."/>
            <person name="Brown S.J."/>
            <person name="Bucher G."/>
            <person name="Friedrich M."/>
            <person name="Grimmelikhuijzen C.J."/>
            <person name="Klingler M."/>
            <person name="Lorenzen M."/>
            <person name="Richards S."/>
            <person name="Roth S."/>
            <person name="Schroder R."/>
            <person name="Tautz D."/>
            <person name="Zdobnov E.M."/>
            <person name="Muzny D."/>
            <person name="Gibbs R.A."/>
            <person name="Weinstock G.M."/>
            <person name="Attaway T."/>
            <person name="Bell S."/>
            <person name="Buhay C.J."/>
            <person name="Chandrabose M.N."/>
            <person name="Chavez D."/>
            <person name="Clerk-Blankenburg K.P."/>
            <person name="Cree A."/>
            <person name="Dao M."/>
            <person name="Davis C."/>
            <person name="Chacko J."/>
            <person name="Dinh H."/>
            <person name="Dugan-Rocha S."/>
            <person name="Fowler G."/>
            <person name="Garner T.T."/>
            <person name="Garnes J."/>
            <person name="Gnirke A."/>
            <person name="Hawes A."/>
            <person name="Hernandez J."/>
            <person name="Hines S."/>
            <person name="Holder M."/>
            <person name="Hume J."/>
            <person name="Jhangiani S.N."/>
            <person name="Joshi V."/>
            <person name="Khan Z.M."/>
            <person name="Jackson L."/>
            <person name="Kovar C."/>
            <person name="Kowis A."/>
            <person name="Lee S."/>
            <person name="Lewis L.R."/>
            <person name="Margolis J."/>
            <person name="Morgan M."/>
            <person name="Nazareth L.V."/>
            <person name="Nguyen N."/>
            <person name="Okwuonu G."/>
            <person name="Parker D."/>
            <person name="Richards S."/>
            <person name="Ruiz S.J."/>
            <person name="Santibanez J."/>
            <person name="Savard J."/>
            <person name="Scherer S.E."/>
            <person name="Schneider B."/>
            <person name="Sodergren E."/>
            <person name="Tautz D."/>
            <person name="Vattahil S."/>
            <person name="Villasana D."/>
            <person name="White C.S."/>
            <person name="Wright R."/>
            <person name="Park Y."/>
            <person name="Beeman R.W."/>
            <person name="Lord J."/>
            <person name="Oppert B."/>
            <person name="Lorenzen M."/>
            <person name="Brown S."/>
            <person name="Wang L."/>
            <person name="Savard J."/>
            <person name="Tautz D."/>
            <person name="Richards S."/>
            <person name="Weinstock G."/>
            <person name="Gibbs R.A."/>
            <person name="Liu Y."/>
            <person name="Worley K."/>
            <person name="Weinstock G."/>
            <person name="Elsik C.G."/>
            <person name="Reese J.T."/>
            <person name="Elhaik E."/>
            <person name="Landan G."/>
            <person name="Graur D."/>
            <person name="Arensburger P."/>
            <person name="Atkinson P."/>
            <person name="Beeman R.W."/>
            <person name="Beidler J."/>
            <person name="Brown S.J."/>
            <person name="Demuth J.P."/>
            <person name="Drury D.W."/>
            <person name="Du Y.Z."/>
            <person name="Fujiwara H."/>
            <person name="Lorenzen M."/>
            <person name="Maselli V."/>
            <person name="Osanai M."/>
            <person name="Park Y."/>
            <person name="Robertson H.M."/>
            <person name="Tu Z."/>
            <person name="Wang J.J."/>
            <person name="Wang S."/>
            <person name="Richards S."/>
            <person name="Song H."/>
            <person name="Zhang L."/>
            <person name="Sodergren E."/>
            <person name="Werner D."/>
            <person name="Stanke M."/>
            <person name="Morgenstern B."/>
            <person name="Solovyev V."/>
            <person name="Kosarev P."/>
            <person name="Brown G."/>
            <person name="Chen H.C."/>
            <person name="Ermolaeva O."/>
            <person name="Hlavina W."/>
            <person name="Kapustin Y."/>
            <person name="Kiryutin B."/>
            <person name="Kitts P."/>
            <person name="Maglott D."/>
            <person name="Pruitt K."/>
            <person name="Sapojnikov V."/>
            <person name="Souvorov A."/>
            <person name="Mackey A.J."/>
            <person name="Waterhouse R.M."/>
            <person name="Wyder S."/>
            <person name="Zdobnov E.M."/>
            <person name="Zdobnov E.M."/>
            <person name="Wyder S."/>
            <person name="Kriventseva E.V."/>
            <person name="Kadowaki T."/>
            <person name="Bork P."/>
            <person name="Aranda M."/>
            <person name="Bao R."/>
            <person name="Beermann A."/>
            <person name="Berns N."/>
            <person name="Bolognesi R."/>
            <person name="Bonneton F."/>
            <person name="Bopp D."/>
            <person name="Brown S.J."/>
            <person name="Bucher G."/>
            <person name="Butts T."/>
            <person name="Chaumot A."/>
            <person name="Denell R.E."/>
            <person name="Ferrier D.E."/>
            <person name="Friedrich M."/>
            <person name="Gordon C.M."/>
            <person name="Jindra M."/>
            <person name="Klingler M."/>
            <person name="Lan Q."/>
            <person name="Lattorff H.M."/>
            <person name="Laudet V."/>
            <person name="von Levetsow C."/>
            <person name="Liu Z."/>
            <person name="Lutz R."/>
            <person name="Lynch J.A."/>
            <person name="da Fonseca R.N."/>
            <person name="Posnien N."/>
            <person name="Reuter R."/>
            <person name="Roth S."/>
            <person name="Savard J."/>
            <person name="Schinko J.B."/>
            <person name="Schmitt C."/>
            <person name="Schoppmeier M."/>
            <person name="Schroder R."/>
            <person name="Shippy T.D."/>
            <person name="Simonnet F."/>
            <person name="Marques-Souza H."/>
            <person name="Tautz D."/>
            <person name="Tomoyasu Y."/>
            <person name="Trauner J."/>
            <person name="Van der Zee M."/>
            <person name="Vervoort M."/>
            <person name="Wittkopp N."/>
            <person name="Wimmer E.A."/>
            <person name="Yang X."/>
            <person name="Jones A.K."/>
            <person name="Sattelle D.B."/>
            <person name="Ebert P.R."/>
            <person name="Nelson D."/>
            <person name="Scott J.G."/>
            <person name="Beeman R.W."/>
            <person name="Muthukrishnan S."/>
            <person name="Kramer K.J."/>
            <person name="Arakane Y."/>
            <person name="Beeman R.W."/>
            <person name="Zhu Q."/>
            <person name="Hogenkamp D."/>
            <person name="Dixit R."/>
            <person name="Oppert B."/>
            <person name="Jiang H."/>
            <person name="Zou Z."/>
            <person name="Marshall J."/>
            <person name="Elpidina E."/>
            <person name="Vinokurov K."/>
            <person name="Oppert C."/>
            <person name="Zou Z."/>
            <person name="Evans J."/>
            <person name="Lu Z."/>
            <person name="Zhao P."/>
            <person name="Sumathipala N."/>
            <person name="Altincicek B."/>
            <person name="Vilcinskas A."/>
            <person name="Williams M."/>
            <person name="Hultmark D."/>
            <person name="Hetru C."/>
            <person name="Jiang H."/>
            <person name="Grimmelikhuijzen C.J."/>
            <person name="Hauser F."/>
            <person name="Cazzamali G."/>
            <person name="Williamson M."/>
            <person name="Park Y."/>
            <person name="Li B."/>
            <person name="Tanaka Y."/>
            <person name="Predel R."/>
            <person name="Neupert S."/>
            <person name="Schachtner J."/>
            <person name="Verleyen P."/>
            <person name="Raible F."/>
            <person name="Bork P."/>
            <person name="Friedrich M."/>
            <person name="Walden K.K."/>
            <person name="Robertson H.M."/>
            <person name="Angeli S."/>
            <person name="Foret S."/>
            <person name="Bucher G."/>
            <person name="Schuetz S."/>
            <person name="Maleszka R."/>
            <person name="Wimmer E.A."/>
            <person name="Beeman R.W."/>
            <person name="Lorenzen M."/>
            <person name="Tomoyasu Y."/>
            <person name="Miller S.C."/>
            <person name="Grossmann D."/>
            <person name="Bucher G."/>
        </authorList>
    </citation>
    <scope>NUCLEOTIDE SEQUENCE [LARGE SCALE GENOMIC DNA]</scope>
    <source>
        <strain evidence="8 9">Georgia GA2</strain>
    </source>
</reference>
<organism evidence="8 9">
    <name type="scientific">Tribolium castaneum</name>
    <name type="common">Red flour beetle</name>
    <dbReference type="NCBI Taxonomy" id="7070"/>
    <lineage>
        <taxon>Eukaryota</taxon>
        <taxon>Metazoa</taxon>
        <taxon>Ecdysozoa</taxon>
        <taxon>Arthropoda</taxon>
        <taxon>Hexapoda</taxon>
        <taxon>Insecta</taxon>
        <taxon>Pterygota</taxon>
        <taxon>Neoptera</taxon>
        <taxon>Endopterygota</taxon>
        <taxon>Coleoptera</taxon>
        <taxon>Polyphaga</taxon>
        <taxon>Cucujiformia</taxon>
        <taxon>Tenebrionidae</taxon>
        <taxon>Tenebrionidae incertae sedis</taxon>
        <taxon>Tribolium</taxon>
    </lineage>
</organism>
<evidence type="ECO:0000256" key="7">
    <source>
        <dbReference type="RuleBase" id="RU368066"/>
    </source>
</evidence>
<accession>A0A139WM68</accession>
<dbReference type="GO" id="GO:0005886">
    <property type="term" value="C:plasma membrane"/>
    <property type="evidence" value="ECO:0007669"/>
    <property type="project" value="UniProtKB-SubCell"/>
</dbReference>
<keyword evidence="4 7" id="KW-1133">Transmembrane helix</keyword>
<dbReference type="eggNOG" id="KOG1362">
    <property type="taxonomic scope" value="Eukaryota"/>
</dbReference>
<keyword evidence="9" id="KW-1185">Reference proteome</keyword>
<feature type="transmembrane region" description="Helical" evidence="7">
    <location>
        <begin position="362"/>
        <end position="382"/>
    </location>
</feature>
<feature type="transmembrane region" description="Helical" evidence="7">
    <location>
        <begin position="683"/>
        <end position="707"/>
    </location>
</feature>
<feature type="transmembrane region" description="Helical" evidence="7">
    <location>
        <begin position="32"/>
        <end position="53"/>
    </location>
</feature>
<evidence type="ECO:0000256" key="5">
    <source>
        <dbReference type="ARBA" id="ARBA00023136"/>
    </source>
</evidence>
<reference evidence="8 9" key="2">
    <citation type="journal article" date="2010" name="Nucleic Acids Res.">
        <title>BeetleBase in 2010: revisions to provide comprehensive genomic information for Tribolium castaneum.</title>
        <authorList>
            <person name="Kim H.S."/>
            <person name="Murphy T."/>
            <person name="Xia J."/>
            <person name="Caragea D."/>
            <person name="Park Y."/>
            <person name="Beeman R.W."/>
            <person name="Lorenzen M.D."/>
            <person name="Butcher S."/>
            <person name="Manak J.R."/>
            <person name="Brown S.J."/>
        </authorList>
    </citation>
    <scope>GENOME REANNOTATION</scope>
    <source>
        <strain evidence="8 9">Georgia GA2</strain>
    </source>
</reference>
<feature type="transmembrane region" description="Helical" evidence="7">
    <location>
        <begin position="548"/>
        <end position="572"/>
    </location>
</feature>
<evidence type="ECO:0000313" key="9">
    <source>
        <dbReference type="Proteomes" id="UP000007266"/>
    </source>
</evidence>
<dbReference type="GO" id="GO:0022857">
    <property type="term" value="F:transmembrane transporter activity"/>
    <property type="evidence" value="ECO:0000318"/>
    <property type="project" value="GO_Central"/>
</dbReference>
<evidence type="ECO:0000313" key="8">
    <source>
        <dbReference type="EMBL" id="KYB28984.1"/>
    </source>
</evidence>
<evidence type="ECO:0000256" key="2">
    <source>
        <dbReference type="ARBA" id="ARBA00007168"/>
    </source>
</evidence>
<feature type="transmembrane region" description="Helical" evidence="7">
    <location>
        <begin position="415"/>
        <end position="433"/>
    </location>
</feature>
<comment type="function">
    <text evidence="7">Choline transporter.</text>
</comment>
<feature type="transmembrane region" description="Helical" evidence="7">
    <location>
        <begin position="284"/>
        <end position="305"/>
    </location>
</feature>
<evidence type="ECO:0000256" key="3">
    <source>
        <dbReference type="ARBA" id="ARBA00022692"/>
    </source>
</evidence>
<dbReference type="PANTHER" id="PTHR12385">
    <property type="entry name" value="CHOLINE TRANSPORTER-LIKE (SLC FAMILY 44)"/>
    <property type="match status" value="1"/>
</dbReference>
<dbReference type="PANTHER" id="PTHR12385:SF14">
    <property type="entry name" value="CHOLINE TRANSPORTER-LIKE 2"/>
    <property type="match status" value="1"/>
</dbReference>
<dbReference type="InterPro" id="IPR007603">
    <property type="entry name" value="Choline_transptr-like"/>
</dbReference>
<dbReference type="OMA" id="SQRKCRD"/>
<comment type="similarity">
    <text evidence="2 7">Belongs to the CTL (choline transporter-like) family.</text>
</comment>
<keyword evidence="5 7" id="KW-0472">Membrane</keyword>
<dbReference type="EMBL" id="KQ971316">
    <property type="protein sequence ID" value="KYB28984.1"/>
    <property type="molecule type" value="Genomic_DNA"/>
</dbReference>
<comment type="subcellular location">
    <subcellularLocation>
        <location evidence="7">Cell membrane</location>
        <topology evidence="7">Multi-pass membrane protein</topology>
    </subcellularLocation>
    <subcellularLocation>
        <location evidence="1">Membrane</location>
        <topology evidence="1">Multi-pass membrane protein</topology>
    </subcellularLocation>
</comment>
<dbReference type="Proteomes" id="UP000007266">
    <property type="component" value="Linkage group 2"/>
</dbReference>
<evidence type="ECO:0000256" key="4">
    <source>
        <dbReference type="ARBA" id="ARBA00022989"/>
    </source>
</evidence>
<gene>
    <name evidence="8" type="primary">AUGUSTUS-3.0.2_01323</name>
    <name evidence="8" type="ORF">TcasGA2_TC001323</name>
</gene>
<proteinExistence type="inferred from homology"/>
<keyword evidence="6" id="KW-0325">Glycoprotein</keyword>
<dbReference type="FunCoup" id="A0A139WM68">
    <property type="interactions" value="228"/>
</dbReference>
<dbReference type="GO" id="GO:0016020">
    <property type="term" value="C:membrane"/>
    <property type="evidence" value="ECO:0000318"/>
    <property type="project" value="GO_Central"/>
</dbReference>
<dbReference type="Pfam" id="PF04515">
    <property type="entry name" value="Choline_transpo"/>
    <property type="match status" value="1"/>
</dbReference>
<protein>
    <recommendedName>
        <fullName evidence="7">Choline transporter-like protein</fullName>
    </recommendedName>
</protein>
<name>A0A139WM68_TRICA</name>
<dbReference type="GO" id="GO:0055085">
    <property type="term" value="P:transmembrane transport"/>
    <property type="evidence" value="ECO:0000318"/>
    <property type="project" value="GO_Central"/>
</dbReference>
<evidence type="ECO:0000256" key="6">
    <source>
        <dbReference type="ARBA" id="ARBA00023180"/>
    </source>
</evidence>
<feature type="transmembrane region" description="Helical" evidence="7">
    <location>
        <begin position="312"/>
        <end position="330"/>
    </location>
</feature>
<feature type="transmembrane region" description="Helical" evidence="7">
    <location>
        <begin position="650"/>
        <end position="671"/>
    </location>
</feature>
<keyword evidence="3 7" id="KW-0812">Transmembrane</keyword>
<dbReference type="AlphaFoldDB" id="A0A139WM68"/>
<dbReference type="InParanoid" id="A0A139WM68"/>
<evidence type="ECO:0000256" key="1">
    <source>
        <dbReference type="ARBA" id="ARBA00004141"/>
    </source>
</evidence>
<feature type="transmembrane region" description="Helical" evidence="7">
    <location>
        <begin position="501"/>
        <end position="528"/>
    </location>
</feature>